<dbReference type="Gene3D" id="2.130.10.10">
    <property type="entry name" value="YVTN repeat-like/Quinoprotein amine dehydrogenase"/>
    <property type="match status" value="3"/>
</dbReference>
<feature type="region of interest" description="Disordered" evidence="4">
    <location>
        <begin position="176"/>
        <end position="195"/>
    </location>
</feature>
<keyword evidence="6" id="KW-1185">Reference proteome</keyword>
<protein>
    <submittedName>
        <fullName evidence="5">Uncharacterized protein</fullName>
    </submittedName>
</protein>
<dbReference type="GO" id="GO:0005634">
    <property type="term" value="C:nucleus"/>
    <property type="evidence" value="ECO:0007669"/>
    <property type="project" value="TreeGrafter"/>
</dbReference>
<reference evidence="5" key="1">
    <citation type="submission" date="2021-09" db="EMBL/GenBank/DDBJ databases">
        <authorList>
            <consortium name="AG Swart"/>
            <person name="Singh M."/>
            <person name="Singh A."/>
            <person name="Seah K."/>
            <person name="Emmerich C."/>
        </authorList>
    </citation>
    <scope>NUCLEOTIDE SEQUENCE</scope>
    <source>
        <strain evidence="5">ATCC30299</strain>
    </source>
</reference>
<evidence type="ECO:0000256" key="2">
    <source>
        <dbReference type="ARBA" id="ARBA00022737"/>
    </source>
</evidence>
<dbReference type="SMART" id="SM00320">
    <property type="entry name" value="WD40"/>
    <property type="match status" value="5"/>
</dbReference>
<proteinExistence type="predicted"/>
<feature type="repeat" description="WD" evidence="3">
    <location>
        <begin position="215"/>
        <end position="256"/>
    </location>
</feature>
<comment type="caution">
    <text evidence="5">The sequence shown here is derived from an EMBL/GenBank/DDBJ whole genome shotgun (WGS) entry which is preliminary data.</text>
</comment>
<dbReference type="InterPro" id="IPR036322">
    <property type="entry name" value="WD40_repeat_dom_sf"/>
</dbReference>
<dbReference type="PROSITE" id="PS50294">
    <property type="entry name" value="WD_REPEATS_REGION"/>
    <property type="match status" value="2"/>
</dbReference>
<evidence type="ECO:0000256" key="4">
    <source>
        <dbReference type="SAM" id="MobiDB-lite"/>
    </source>
</evidence>
<feature type="repeat" description="WD" evidence="3">
    <location>
        <begin position="420"/>
        <end position="454"/>
    </location>
</feature>
<sequence length="723" mass="83558">MSSIDPRQPKWTPNEARRPQDASDTSEESEEEYFRRAAPYEVKLRLGQIEYGQDIAYYNDNQAALTELTYLQQRQMNTDHSLYRKDKKGRVIKNIDKDKLEKRTEKKIERFNRKKLEKKQLKELQKKLESQVYLEDTQIESSDELQKLGLPTHFGKGISNNYVEDKEINNLFQREDKTEANEEEMNSDGTNESDYMDVDDTKVIENLPVTHEIVIEGHSRAISDFDINHAHSRFASGSLDYSVKFWDFTTMTESLEYFRSFEPIESHPVVNVKYSLNDKHVLICAGGVQPKVFSPEGRVHYECVRGDMYMTDMANTHGHTSMVTQCQWHPHIEKYFLSSSLDGTVRVWDLAGRLVGLDRQLGHKTLHKARSQKYTKIGVNSCTWNIDGNLCIGGCTDGSLQLWETDKGNSVQPKLTNFNAHKAEGEITCIKFFKDSKKFLSRSQDHTMKLWDIRKFDTPIYTWDNLYNQNYKIQVDLSPDEKFIITGTSSLKKESRGALKLFSTEDEYKQIGQIKYDSAIIAVKWDPTFNQIFLGCSDSKIRVLYKPDMSYGGVLDSIKRKAKTYESSDMFLEKPIITPYSLSQFKLTFLNKDKERTRIRDDPAASHKPKEPLFNPDKQGKMSGINTVTQYILRSINEEPRPEDDSREQVISYDPEAKKNPEWVTPAYLKTQPKPLFDYTGEQLEELDYLARNPAPKCLSCGKKFCGCAKRRTGDNPVFSVDK</sequence>
<feature type="compositionally biased region" description="Basic and acidic residues" evidence="4">
    <location>
        <begin position="601"/>
        <end position="611"/>
    </location>
</feature>
<dbReference type="EMBL" id="CAJZBQ010000009">
    <property type="protein sequence ID" value="CAG9312923.1"/>
    <property type="molecule type" value="Genomic_DNA"/>
</dbReference>
<dbReference type="InterPro" id="IPR015943">
    <property type="entry name" value="WD40/YVTN_repeat-like_dom_sf"/>
</dbReference>
<feature type="repeat" description="WD" evidence="3">
    <location>
        <begin position="316"/>
        <end position="350"/>
    </location>
</feature>
<dbReference type="InterPro" id="IPR051858">
    <property type="entry name" value="WD_repeat_GAD-1"/>
</dbReference>
<dbReference type="PRINTS" id="PR00320">
    <property type="entry name" value="GPROTEINBRPT"/>
</dbReference>
<dbReference type="GO" id="GO:0035861">
    <property type="term" value="C:site of double-strand break"/>
    <property type="evidence" value="ECO:0007669"/>
    <property type="project" value="TreeGrafter"/>
</dbReference>
<evidence type="ECO:0000256" key="3">
    <source>
        <dbReference type="PROSITE-ProRule" id="PRU00221"/>
    </source>
</evidence>
<organism evidence="5 6">
    <name type="scientific">Blepharisma stoltei</name>
    <dbReference type="NCBI Taxonomy" id="1481888"/>
    <lineage>
        <taxon>Eukaryota</taxon>
        <taxon>Sar</taxon>
        <taxon>Alveolata</taxon>
        <taxon>Ciliophora</taxon>
        <taxon>Postciliodesmatophora</taxon>
        <taxon>Heterotrichea</taxon>
        <taxon>Heterotrichida</taxon>
        <taxon>Blepharismidae</taxon>
        <taxon>Blepharisma</taxon>
    </lineage>
</organism>
<dbReference type="PROSITE" id="PS50082">
    <property type="entry name" value="WD_REPEATS_2"/>
    <property type="match status" value="4"/>
</dbReference>
<feature type="region of interest" description="Disordered" evidence="4">
    <location>
        <begin position="601"/>
        <end position="620"/>
    </location>
</feature>
<evidence type="ECO:0000313" key="6">
    <source>
        <dbReference type="Proteomes" id="UP001162131"/>
    </source>
</evidence>
<dbReference type="InterPro" id="IPR020472">
    <property type="entry name" value="WD40_PAC1"/>
</dbReference>
<dbReference type="InterPro" id="IPR001680">
    <property type="entry name" value="WD40_rpt"/>
</dbReference>
<feature type="region of interest" description="Disordered" evidence="4">
    <location>
        <begin position="1"/>
        <end position="34"/>
    </location>
</feature>
<keyword evidence="1 3" id="KW-0853">WD repeat</keyword>
<name>A0AAU9IX88_9CILI</name>
<dbReference type="PANTHER" id="PTHR16017:SF0">
    <property type="entry name" value="WD REPEAT-CONTAINING PROTEIN 70"/>
    <property type="match status" value="1"/>
</dbReference>
<dbReference type="Pfam" id="PF00400">
    <property type="entry name" value="WD40"/>
    <property type="match status" value="4"/>
</dbReference>
<dbReference type="PANTHER" id="PTHR16017">
    <property type="entry name" value="GASTRULATION DEFECTIVE PROTEIN 1-RELATED"/>
    <property type="match status" value="1"/>
</dbReference>
<dbReference type="AlphaFoldDB" id="A0AAU9IX88"/>
<evidence type="ECO:0000313" key="5">
    <source>
        <dbReference type="EMBL" id="CAG9312923.1"/>
    </source>
</evidence>
<feature type="repeat" description="WD" evidence="3">
    <location>
        <begin position="379"/>
        <end position="413"/>
    </location>
</feature>
<accession>A0AAU9IX88</accession>
<keyword evidence="2" id="KW-0677">Repeat</keyword>
<dbReference type="SUPFAM" id="SSF50978">
    <property type="entry name" value="WD40 repeat-like"/>
    <property type="match status" value="1"/>
</dbReference>
<dbReference type="Proteomes" id="UP001162131">
    <property type="component" value="Unassembled WGS sequence"/>
</dbReference>
<evidence type="ECO:0000256" key="1">
    <source>
        <dbReference type="ARBA" id="ARBA00022574"/>
    </source>
</evidence>
<gene>
    <name evidence="5" type="ORF">BSTOLATCC_MIC7714</name>
</gene>